<evidence type="ECO:0000256" key="1">
    <source>
        <dbReference type="ARBA" id="ARBA00004141"/>
    </source>
</evidence>
<feature type="transmembrane region" description="Helical" evidence="6">
    <location>
        <begin position="264"/>
        <end position="284"/>
    </location>
</feature>
<reference evidence="8" key="1">
    <citation type="submission" date="2022-12" db="EMBL/GenBank/DDBJ databases">
        <authorList>
            <person name="Petersen C."/>
        </authorList>
    </citation>
    <scope>NUCLEOTIDE SEQUENCE</scope>
    <source>
        <strain evidence="8">IBT 29677</strain>
    </source>
</reference>
<dbReference type="GeneID" id="81365076"/>
<evidence type="ECO:0000256" key="6">
    <source>
        <dbReference type="SAM" id="Phobius"/>
    </source>
</evidence>
<dbReference type="GO" id="GO:0016020">
    <property type="term" value="C:membrane"/>
    <property type="evidence" value="ECO:0007669"/>
    <property type="project" value="UniProtKB-SubCell"/>
</dbReference>
<feature type="transmembrane region" description="Helical" evidence="6">
    <location>
        <begin position="221"/>
        <end position="244"/>
    </location>
</feature>
<organism evidence="8 9">
    <name type="scientific">Penicillium cosmopolitanum</name>
    <dbReference type="NCBI Taxonomy" id="1131564"/>
    <lineage>
        <taxon>Eukaryota</taxon>
        <taxon>Fungi</taxon>
        <taxon>Dikarya</taxon>
        <taxon>Ascomycota</taxon>
        <taxon>Pezizomycotina</taxon>
        <taxon>Eurotiomycetes</taxon>
        <taxon>Eurotiomycetidae</taxon>
        <taxon>Eurotiales</taxon>
        <taxon>Aspergillaceae</taxon>
        <taxon>Penicillium</taxon>
    </lineage>
</organism>
<dbReference type="OrthoDB" id="5413793at2759"/>
<evidence type="ECO:0000313" key="9">
    <source>
        <dbReference type="Proteomes" id="UP001147747"/>
    </source>
</evidence>
<feature type="transmembrane region" description="Helical" evidence="6">
    <location>
        <begin position="29"/>
        <end position="49"/>
    </location>
</feature>
<accession>A0A9W9W728</accession>
<keyword evidence="9" id="KW-1185">Reference proteome</keyword>
<reference evidence="8" key="2">
    <citation type="journal article" date="2023" name="IMA Fungus">
        <title>Comparative genomic study of the Penicillium genus elucidates a diverse pangenome and 15 lateral gene transfer events.</title>
        <authorList>
            <person name="Petersen C."/>
            <person name="Sorensen T."/>
            <person name="Nielsen M.R."/>
            <person name="Sondergaard T.E."/>
            <person name="Sorensen J.L."/>
            <person name="Fitzpatrick D.A."/>
            <person name="Frisvad J.C."/>
            <person name="Nielsen K.L."/>
        </authorList>
    </citation>
    <scope>NUCLEOTIDE SEQUENCE</scope>
    <source>
        <strain evidence="8">IBT 29677</strain>
    </source>
</reference>
<evidence type="ECO:0000256" key="5">
    <source>
        <dbReference type="ARBA" id="ARBA00038359"/>
    </source>
</evidence>
<dbReference type="InterPro" id="IPR052337">
    <property type="entry name" value="SAT4-like"/>
</dbReference>
<name>A0A9W9W728_9EURO</name>
<dbReference type="EMBL" id="JAPZBU010000004">
    <property type="protein sequence ID" value="KAJ5407576.1"/>
    <property type="molecule type" value="Genomic_DNA"/>
</dbReference>
<evidence type="ECO:0000259" key="7">
    <source>
        <dbReference type="Pfam" id="PF20684"/>
    </source>
</evidence>
<evidence type="ECO:0000256" key="3">
    <source>
        <dbReference type="ARBA" id="ARBA00022989"/>
    </source>
</evidence>
<dbReference type="PANTHER" id="PTHR33048:SF123">
    <property type="entry name" value="INTEGRAL MEMBRANE PROTEIN"/>
    <property type="match status" value="1"/>
</dbReference>
<evidence type="ECO:0000313" key="8">
    <source>
        <dbReference type="EMBL" id="KAJ5407576.1"/>
    </source>
</evidence>
<dbReference type="AlphaFoldDB" id="A0A9W9W728"/>
<evidence type="ECO:0000256" key="2">
    <source>
        <dbReference type="ARBA" id="ARBA00022692"/>
    </source>
</evidence>
<feature type="transmembrane region" description="Helical" evidence="6">
    <location>
        <begin position="108"/>
        <end position="132"/>
    </location>
</feature>
<feature type="domain" description="Rhodopsin" evidence="7">
    <location>
        <begin position="46"/>
        <end position="282"/>
    </location>
</feature>
<dbReference type="RefSeq" id="XP_056491891.1">
    <property type="nucleotide sequence ID" value="XM_056626096.1"/>
</dbReference>
<protein>
    <recommendedName>
        <fullName evidence="7">Rhodopsin domain-containing protein</fullName>
    </recommendedName>
</protein>
<gene>
    <name evidence="8" type="ORF">N7509_001459</name>
</gene>
<comment type="subcellular location">
    <subcellularLocation>
        <location evidence="1">Membrane</location>
        <topology evidence="1">Multi-pass membrane protein</topology>
    </subcellularLocation>
</comment>
<evidence type="ECO:0000256" key="4">
    <source>
        <dbReference type="ARBA" id="ARBA00023136"/>
    </source>
</evidence>
<keyword evidence="3 6" id="KW-1133">Transmembrane helix</keyword>
<proteinExistence type="inferred from homology"/>
<dbReference type="InterPro" id="IPR049326">
    <property type="entry name" value="Rhodopsin_dom_fungi"/>
</dbReference>
<comment type="similarity">
    <text evidence="5">Belongs to the SAT4 family.</text>
</comment>
<keyword evidence="4 6" id="KW-0472">Membrane</keyword>
<dbReference type="Pfam" id="PF20684">
    <property type="entry name" value="Fung_rhodopsin"/>
    <property type="match status" value="1"/>
</dbReference>
<keyword evidence="2 6" id="KW-0812">Transmembrane</keyword>
<feature type="transmembrane region" description="Helical" evidence="6">
    <location>
        <begin position="69"/>
        <end position="87"/>
    </location>
</feature>
<sequence>MEDPVGAIWARKLSAERIAYLAQSRIPDIIACNVILLVFATGGLLIRLFVRVRYLTGINLDDIICMTSWVFTFILCFTAMLMTKYGFGKHIGTVSSFNDRAMFLKLDFVAMITYVLSLGTIKISFCLLYLHIFPGDKFRIACWWLLAIIVAQTTAETLVVLFQCNPVHKAWDATGLVEGTCVDMNTFYYANFAVKLASDLALFTMPIPKVVRLRMTVGKRVGLVVMFSLGLLVCMTSIIRISYLNTFEVDHTWSMVNAMNWSCVEVAVAIFIACIPSFNTLIIYRFPTLRRLLGLPSNKDHGTCTSKAYGSSSRRVYNNLSIDHRNSLKLKPVTGHSHADVESSTNESQERIIHEGIQVMTNYEMWFRAQAEKQSVEAELESTEAARSTADIVVYSDASGRGGHLGCRSGGARRIAENNRHHTSSGRTYGAIVGSRHRAIGILFAINIINKIALWHCRIQTRARSATILADLLAKEAAIP</sequence>
<dbReference type="Proteomes" id="UP001147747">
    <property type="component" value="Unassembled WGS sequence"/>
</dbReference>
<feature type="transmembrane region" description="Helical" evidence="6">
    <location>
        <begin position="138"/>
        <end position="162"/>
    </location>
</feature>
<comment type="caution">
    <text evidence="8">The sequence shown here is derived from an EMBL/GenBank/DDBJ whole genome shotgun (WGS) entry which is preliminary data.</text>
</comment>
<dbReference type="PANTHER" id="PTHR33048">
    <property type="entry name" value="PTH11-LIKE INTEGRAL MEMBRANE PROTEIN (AFU_ORTHOLOGUE AFUA_5G11245)"/>
    <property type="match status" value="1"/>
</dbReference>